<dbReference type="SUPFAM" id="SSF51905">
    <property type="entry name" value="FAD/NAD(P)-binding domain"/>
    <property type="match status" value="1"/>
</dbReference>
<keyword evidence="2" id="KW-0479">Metal-binding</keyword>
<keyword evidence="5" id="KW-0411">Iron-sulfur</keyword>
<accession>A0A178YJL4</accession>
<dbReference type="InterPro" id="IPR036922">
    <property type="entry name" value="Rieske_2Fe-2S_sf"/>
</dbReference>
<dbReference type="Pfam" id="PF00355">
    <property type="entry name" value="Rieske"/>
    <property type="match status" value="1"/>
</dbReference>
<evidence type="ECO:0000313" key="8">
    <source>
        <dbReference type="EMBL" id="OAP46975.1"/>
    </source>
</evidence>
<keyword evidence="6" id="KW-1015">Disulfide bond</keyword>
<dbReference type="InterPro" id="IPR006076">
    <property type="entry name" value="FAD-dep_OxRdtase"/>
</dbReference>
<dbReference type="RefSeq" id="WP_066871955.1">
    <property type="nucleotide sequence ID" value="NZ_LNQB01000066.1"/>
</dbReference>
<dbReference type="GO" id="GO:0016491">
    <property type="term" value="F:oxidoreductase activity"/>
    <property type="evidence" value="ECO:0007669"/>
    <property type="project" value="UniProtKB-KW"/>
</dbReference>
<dbReference type="Proteomes" id="UP000078507">
    <property type="component" value="Unassembled WGS sequence"/>
</dbReference>
<dbReference type="PRINTS" id="PR00162">
    <property type="entry name" value="RIESKE"/>
</dbReference>
<dbReference type="Pfam" id="PF01266">
    <property type="entry name" value="DAO"/>
    <property type="match status" value="1"/>
</dbReference>
<keyword evidence="1" id="KW-0001">2Fe-2S</keyword>
<evidence type="ECO:0000256" key="1">
    <source>
        <dbReference type="ARBA" id="ARBA00022714"/>
    </source>
</evidence>
<dbReference type="PANTHER" id="PTHR13847">
    <property type="entry name" value="SARCOSINE DEHYDROGENASE-RELATED"/>
    <property type="match status" value="1"/>
</dbReference>
<evidence type="ECO:0000256" key="5">
    <source>
        <dbReference type="ARBA" id="ARBA00023014"/>
    </source>
</evidence>
<dbReference type="Gene3D" id="3.50.50.60">
    <property type="entry name" value="FAD/NAD(P)-binding domain"/>
    <property type="match status" value="1"/>
</dbReference>
<evidence type="ECO:0000256" key="6">
    <source>
        <dbReference type="ARBA" id="ARBA00023157"/>
    </source>
</evidence>
<dbReference type="OrthoDB" id="311718at2"/>
<evidence type="ECO:0000256" key="3">
    <source>
        <dbReference type="ARBA" id="ARBA00023002"/>
    </source>
</evidence>
<dbReference type="InterPro" id="IPR017941">
    <property type="entry name" value="Rieske_2Fe-2S"/>
</dbReference>
<keyword evidence="3" id="KW-0560">Oxidoreductase</keyword>
<organism evidence="8 9">
    <name type="scientific">Sinorhizobium saheli</name>
    <dbReference type="NCBI Taxonomy" id="36856"/>
    <lineage>
        <taxon>Bacteria</taxon>
        <taxon>Pseudomonadati</taxon>
        <taxon>Pseudomonadota</taxon>
        <taxon>Alphaproteobacteria</taxon>
        <taxon>Hyphomicrobiales</taxon>
        <taxon>Rhizobiaceae</taxon>
        <taxon>Sinorhizobium/Ensifer group</taxon>
        <taxon>Sinorhizobium</taxon>
    </lineage>
</organism>
<dbReference type="SUPFAM" id="SSF50022">
    <property type="entry name" value="ISP domain"/>
    <property type="match status" value="1"/>
</dbReference>
<dbReference type="InterPro" id="IPR005805">
    <property type="entry name" value="Rieske_Fe-S_prot_C"/>
</dbReference>
<evidence type="ECO:0000259" key="7">
    <source>
        <dbReference type="PROSITE" id="PS51296"/>
    </source>
</evidence>
<sequence length="507" mass="55148">MNAAKELSRSLWMEHRINHQGPPLAGDLTTEVLVIGAGIAGLSCAYELVRSGHQVAVVDRGALGGGMTARTSAHLAFELDDFFEELRSLRGEDACRQYYESQCAAVDRIEEICREEAIDCDFARIDGYFVPAEGRDVDYLRKELDAAHAAGFADAEWVAAGPGFWSSGPALRFPRQGRFHPLKYLDGLVRSLERHGAALYPETPIVGLEEKDGRVDAVTGAGRTIRAAQVVVATNSPFHLRIPIHTKQAPYRTYVIAGPVPRGAAPDALIWDTLEPAYHYVRIQPGAEADTLIVGGEDHKTGEADDMDERLGRLEAWTRERFPELGPIGHKWSGQVFEPSDYAPFLGRSPGHDQVYLITGDSGEGLTTGVAGALMIRELIDEGGSRWSGVYDPDRLMLRGAVEFVKENADAARHWAAHLGSAEVGSLDAIPPGEGGLVKLDGKMTAAYRNGDGDLKLLSASCTHMGCVVRWNRFERCWDCPCHGSHFSVDGEPLQGPAFKPLAKVAP</sequence>
<keyword evidence="9" id="KW-1185">Reference proteome</keyword>
<feature type="domain" description="Rieske" evidence="7">
    <location>
        <begin position="422"/>
        <end position="507"/>
    </location>
</feature>
<dbReference type="GO" id="GO:0005737">
    <property type="term" value="C:cytoplasm"/>
    <property type="evidence" value="ECO:0007669"/>
    <property type="project" value="TreeGrafter"/>
</dbReference>
<comment type="caution">
    <text evidence="8">The sequence shown here is derived from an EMBL/GenBank/DDBJ whole genome shotgun (WGS) entry which is preliminary data.</text>
</comment>
<evidence type="ECO:0000256" key="2">
    <source>
        <dbReference type="ARBA" id="ARBA00022723"/>
    </source>
</evidence>
<dbReference type="STRING" id="36856.ATB98_13880"/>
<name>A0A178YJL4_SINSA</name>
<dbReference type="GO" id="GO:0051537">
    <property type="term" value="F:2 iron, 2 sulfur cluster binding"/>
    <property type="evidence" value="ECO:0007669"/>
    <property type="project" value="UniProtKB-KW"/>
</dbReference>
<dbReference type="AlphaFoldDB" id="A0A178YJL4"/>
<evidence type="ECO:0000313" key="9">
    <source>
        <dbReference type="Proteomes" id="UP000078507"/>
    </source>
</evidence>
<dbReference type="InterPro" id="IPR036188">
    <property type="entry name" value="FAD/NAD-bd_sf"/>
</dbReference>
<dbReference type="GO" id="GO:0046872">
    <property type="term" value="F:metal ion binding"/>
    <property type="evidence" value="ECO:0007669"/>
    <property type="project" value="UniProtKB-KW"/>
</dbReference>
<dbReference type="Gene3D" id="3.30.9.10">
    <property type="entry name" value="D-Amino Acid Oxidase, subunit A, domain 2"/>
    <property type="match status" value="1"/>
</dbReference>
<dbReference type="PROSITE" id="PS51296">
    <property type="entry name" value="RIESKE"/>
    <property type="match status" value="1"/>
</dbReference>
<dbReference type="Gene3D" id="2.102.10.10">
    <property type="entry name" value="Rieske [2Fe-2S] iron-sulphur domain"/>
    <property type="match status" value="1"/>
</dbReference>
<dbReference type="GO" id="GO:0016020">
    <property type="term" value="C:membrane"/>
    <property type="evidence" value="ECO:0007669"/>
    <property type="project" value="InterPro"/>
</dbReference>
<protein>
    <submittedName>
        <fullName evidence="8">2Fe-2S ferredoxin</fullName>
    </submittedName>
</protein>
<gene>
    <name evidence="8" type="ORF">ATB98_13880</name>
</gene>
<evidence type="ECO:0000256" key="4">
    <source>
        <dbReference type="ARBA" id="ARBA00023004"/>
    </source>
</evidence>
<reference evidence="8 9" key="1">
    <citation type="submission" date="2015-11" db="EMBL/GenBank/DDBJ databases">
        <title>Ensifer anhuiense sp. nov., an effective nitrogen fixation bacterium with Glycine soja.</title>
        <authorList>
            <person name="Yan H."/>
            <person name="Chen W."/>
        </authorList>
    </citation>
    <scope>NUCLEOTIDE SEQUENCE [LARGE SCALE GENOMIC DNA]</scope>
    <source>
        <strain evidence="8 9">LMG 7837</strain>
    </source>
</reference>
<keyword evidence="4" id="KW-0408">Iron</keyword>
<dbReference type="PANTHER" id="PTHR13847:SF281">
    <property type="entry name" value="FAD DEPENDENT OXIDOREDUCTASE DOMAIN-CONTAINING PROTEIN"/>
    <property type="match status" value="1"/>
</dbReference>
<dbReference type="EMBL" id="LNQB01000066">
    <property type="protein sequence ID" value="OAP46975.1"/>
    <property type="molecule type" value="Genomic_DNA"/>
</dbReference>
<proteinExistence type="predicted"/>